<dbReference type="PANTHER" id="PTHR44688:SF16">
    <property type="entry name" value="DNA-BINDING TRANSCRIPTIONAL ACTIVATOR DEVR_DOSR"/>
    <property type="match status" value="1"/>
</dbReference>
<dbReference type="InterPro" id="IPR001789">
    <property type="entry name" value="Sig_transdc_resp-reg_receiver"/>
</dbReference>
<dbReference type="InterPro" id="IPR016032">
    <property type="entry name" value="Sig_transdc_resp-reg_C-effctor"/>
</dbReference>
<dbReference type="CDD" id="cd06170">
    <property type="entry name" value="LuxR_C_like"/>
    <property type="match status" value="1"/>
</dbReference>
<evidence type="ECO:0000313" key="9">
    <source>
        <dbReference type="EMBL" id="PWG65873.1"/>
    </source>
</evidence>
<keyword evidence="3" id="KW-0805">Transcription regulation</keyword>
<dbReference type="InterPro" id="IPR011006">
    <property type="entry name" value="CheY-like_superfamily"/>
</dbReference>
<dbReference type="SMART" id="SM00448">
    <property type="entry name" value="REC"/>
    <property type="match status" value="1"/>
</dbReference>
<dbReference type="RefSeq" id="WP_109675325.1">
    <property type="nucleotide sequence ID" value="NZ_CP086615.1"/>
</dbReference>
<evidence type="ECO:0000256" key="6">
    <source>
        <dbReference type="PROSITE-ProRule" id="PRU00169"/>
    </source>
</evidence>
<keyword evidence="10" id="KW-1185">Reference proteome</keyword>
<evidence type="ECO:0000313" key="10">
    <source>
        <dbReference type="Proteomes" id="UP000245474"/>
    </source>
</evidence>
<dbReference type="Gene3D" id="1.10.10.10">
    <property type="entry name" value="Winged helix-like DNA-binding domain superfamily/Winged helix DNA-binding domain"/>
    <property type="match status" value="1"/>
</dbReference>
<dbReference type="Gene3D" id="3.40.50.2300">
    <property type="match status" value="1"/>
</dbReference>
<gene>
    <name evidence="9" type="ORF">DEM34_01020</name>
</gene>
<dbReference type="SMART" id="SM00421">
    <property type="entry name" value="HTH_LUXR"/>
    <property type="match status" value="1"/>
</dbReference>
<proteinExistence type="predicted"/>
<dbReference type="InterPro" id="IPR036388">
    <property type="entry name" value="WH-like_DNA-bd_sf"/>
</dbReference>
<protein>
    <submittedName>
        <fullName evidence="9">DNA-binding response regulator</fullName>
    </submittedName>
</protein>
<dbReference type="SUPFAM" id="SSF52172">
    <property type="entry name" value="CheY-like"/>
    <property type="match status" value="1"/>
</dbReference>
<dbReference type="PANTHER" id="PTHR44688">
    <property type="entry name" value="DNA-BINDING TRANSCRIPTIONAL ACTIVATOR DEVR_DOSR"/>
    <property type="match status" value="1"/>
</dbReference>
<keyword evidence="4 9" id="KW-0238">DNA-binding</keyword>
<keyword evidence="2" id="KW-0902">Two-component regulatory system</keyword>
<dbReference type="AlphaFoldDB" id="A0A2U2N9T8"/>
<dbReference type="GO" id="GO:0000160">
    <property type="term" value="P:phosphorelay signal transduction system"/>
    <property type="evidence" value="ECO:0007669"/>
    <property type="project" value="UniProtKB-KW"/>
</dbReference>
<sequence>MAPDATVYVVDDDAAVRESIAALLQSQGIRTEIFPEAQAFLQAFSPERPGCLIVDVRLPGISGLDLQRQLAEMDAQLPVIVITGHADVPMAARAMRAGALDFIEKPFRPRRLLEVVGEALALDARRRLRQQEETRLRAGLARLTASERTVLHRVAEGTYNKVTAAELGVSVSTVEAYRRRLMRKLGAESLYDLVRAAELDAGTEE</sequence>
<evidence type="ECO:0000256" key="3">
    <source>
        <dbReference type="ARBA" id="ARBA00023015"/>
    </source>
</evidence>
<dbReference type="GO" id="GO:0006355">
    <property type="term" value="P:regulation of DNA-templated transcription"/>
    <property type="evidence" value="ECO:0007669"/>
    <property type="project" value="InterPro"/>
</dbReference>
<evidence type="ECO:0000256" key="2">
    <source>
        <dbReference type="ARBA" id="ARBA00023012"/>
    </source>
</evidence>
<dbReference type="GO" id="GO:0003677">
    <property type="term" value="F:DNA binding"/>
    <property type="evidence" value="ECO:0007669"/>
    <property type="project" value="UniProtKB-KW"/>
</dbReference>
<reference evidence="9 10" key="1">
    <citation type="submission" date="2018-05" db="EMBL/GenBank/DDBJ databases">
        <title>Spiribacter halobius sp. nov., a moderately halophilic bacterium isolated from marine solar saltern.</title>
        <authorList>
            <person name="Zheng W.-S."/>
            <person name="Lu D.-C."/>
            <person name="Du Z.-J."/>
        </authorList>
    </citation>
    <scope>NUCLEOTIDE SEQUENCE [LARGE SCALE GENOMIC DNA]</scope>
    <source>
        <strain evidence="9 10">E85</strain>
    </source>
</reference>
<dbReference type="PRINTS" id="PR00038">
    <property type="entry name" value="HTHLUXR"/>
</dbReference>
<dbReference type="Pfam" id="PF00072">
    <property type="entry name" value="Response_reg"/>
    <property type="match status" value="1"/>
</dbReference>
<dbReference type="EMBL" id="QFFI01000001">
    <property type="protein sequence ID" value="PWG65873.1"/>
    <property type="molecule type" value="Genomic_DNA"/>
</dbReference>
<keyword evidence="5" id="KW-0804">Transcription</keyword>
<dbReference type="FunFam" id="3.40.50.2300:FF:000018">
    <property type="entry name" value="DNA-binding transcriptional regulator NtrC"/>
    <property type="match status" value="1"/>
</dbReference>
<evidence type="ECO:0000256" key="4">
    <source>
        <dbReference type="ARBA" id="ARBA00023125"/>
    </source>
</evidence>
<dbReference type="Pfam" id="PF00196">
    <property type="entry name" value="GerE"/>
    <property type="match status" value="1"/>
</dbReference>
<dbReference type="OrthoDB" id="9802186at2"/>
<feature type="domain" description="HTH luxR-type" evidence="7">
    <location>
        <begin position="136"/>
        <end position="201"/>
    </location>
</feature>
<dbReference type="PROSITE" id="PS50043">
    <property type="entry name" value="HTH_LUXR_2"/>
    <property type="match status" value="1"/>
</dbReference>
<evidence type="ECO:0000256" key="1">
    <source>
        <dbReference type="ARBA" id="ARBA00022553"/>
    </source>
</evidence>
<keyword evidence="1 6" id="KW-0597">Phosphoprotein</keyword>
<organism evidence="9 10">
    <name type="scientific">Sediminicurvatus halobius</name>
    <dbReference type="NCBI Taxonomy" id="2182432"/>
    <lineage>
        <taxon>Bacteria</taxon>
        <taxon>Pseudomonadati</taxon>
        <taxon>Pseudomonadota</taxon>
        <taxon>Gammaproteobacteria</taxon>
        <taxon>Chromatiales</taxon>
        <taxon>Ectothiorhodospiraceae</taxon>
        <taxon>Sediminicurvatus</taxon>
    </lineage>
</organism>
<evidence type="ECO:0000256" key="5">
    <source>
        <dbReference type="ARBA" id="ARBA00023163"/>
    </source>
</evidence>
<evidence type="ECO:0000259" key="8">
    <source>
        <dbReference type="PROSITE" id="PS50110"/>
    </source>
</evidence>
<accession>A0A2U2N9T8</accession>
<feature type="domain" description="Response regulatory" evidence="8">
    <location>
        <begin position="6"/>
        <end position="120"/>
    </location>
</feature>
<evidence type="ECO:0000259" key="7">
    <source>
        <dbReference type="PROSITE" id="PS50043"/>
    </source>
</evidence>
<dbReference type="Proteomes" id="UP000245474">
    <property type="component" value="Unassembled WGS sequence"/>
</dbReference>
<feature type="modified residue" description="4-aspartylphosphate" evidence="6">
    <location>
        <position position="55"/>
    </location>
</feature>
<dbReference type="InterPro" id="IPR000792">
    <property type="entry name" value="Tscrpt_reg_LuxR_C"/>
</dbReference>
<name>A0A2U2N9T8_9GAMM</name>
<dbReference type="SUPFAM" id="SSF46894">
    <property type="entry name" value="C-terminal effector domain of the bipartite response regulators"/>
    <property type="match status" value="1"/>
</dbReference>
<comment type="caution">
    <text evidence="9">The sequence shown here is derived from an EMBL/GenBank/DDBJ whole genome shotgun (WGS) entry which is preliminary data.</text>
</comment>
<dbReference type="PROSITE" id="PS50110">
    <property type="entry name" value="RESPONSE_REGULATORY"/>
    <property type="match status" value="1"/>
</dbReference>